<dbReference type="Proteomes" id="UP000708208">
    <property type="component" value="Unassembled WGS sequence"/>
</dbReference>
<name>A0A8J2JKU5_9HEXA</name>
<keyword evidence="2" id="KW-0833">Ubl conjugation pathway</keyword>
<proteinExistence type="predicted"/>
<dbReference type="PANTHER" id="PTHR13123:SF7">
    <property type="entry name" value="LD30288P"/>
    <property type="match status" value="1"/>
</dbReference>
<reference evidence="4" key="1">
    <citation type="submission" date="2021-06" db="EMBL/GenBank/DDBJ databases">
        <authorList>
            <person name="Hodson N. C."/>
            <person name="Mongue J. A."/>
            <person name="Jaron S. K."/>
        </authorList>
    </citation>
    <scope>NUCLEOTIDE SEQUENCE</scope>
</reference>
<evidence type="ECO:0000313" key="4">
    <source>
        <dbReference type="EMBL" id="CAG7719240.1"/>
    </source>
</evidence>
<dbReference type="OrthoDB" id="9991467at2759"/>
<evidence type="ECO:0000259" key="3">
    <source>
        <dbReference type="PROSITE" id="PS50181"/>
    </source>
</evidence>
<evidence type="ECO:0000256" key="1">
    <source>
        <dbReference type="ARBA" id="ARBA00004906"/>
    </source>
</evidence>
<gene>
    <name evidence="4" type="ORF">AFUS01_LOCUS8574</name>
</gene>
<comment type="caution">
    <text evidence="4">The sequence shown here is derived from an EMBL/GenBank/DDBJ whole genome shotgun (WGS) entry which is preliminary data.</text>
</comment>
<dbReference type="AlphaFoldDB" id="A0A8J2JKU5"/>
<organism evidence="4 5">
    <name type="scientific">Allacma fusca</name>
    <dbReference type="NCBI Taxonomy" id="39272"/>
    <lineage>
        <taxon>Eukaryota</taxon>
        <taxon>Metazoa</taxon>
        <taxon>Ecdysozoa</taxon>
        <taxon>Arthropoda</taxon>
        <taxon>Hexapoda</taxon>
        <taxon>Collembola</taxon>
        <taxon>Symphypleona</taxon>
        <taxon>Sminthuridae</taxon>
        <taxon>Allacma</taxon>
    </lineage>
</organism>
<dbReference type="GO" id="GO:0016567">
    <property type="term" value="P:protein ubiquitination"/>
    <property type="evidence" value="ECO:0007669"/>
    <property type="project" value="TreeGrafter"/>
</dbReference>
<keyword evidence="5" id="KW-1185">Reference proteome</keyword>
<dbReference type="GO" id="GO:0005737">
    <property type="term" value="C:cytoplasm"/>
    <property type="evidence" value="ECO:0007669"/>
    <property type="project" value="TreeGrafter"/>
</dbReference>
<dbReference type="EMBL" id="CAJVCH010059833">
    <property type="protein sequence ID" value="CAG7719240.1"/>
    <property type="molecule type" value="Genomic_DNA"/>
</dbReference>
<dbReference type="InterPro" id="IPR001810">
    <property type="entry name" value="F-box_dom"/>
</dbReference>
<dbReference type="PROSITE" id="PS50181">
    <property type="entry name" value="FBOX"/>
    <property type="match status" value="1"/>
</dbReference>
<dbReference type="PANTHER" id="PTHR13123">
    <property type="entry name" value="LD30288P"/>
    <property type="match status" value="1"/>
</dbReference>
<dbReference type="GO" id="GO:0005634">
    <property type="term" value="C:nucleus"/>
    <property type="evidence" value="ECO:0007669"/>
    <property type="project" value="TreeGrafter"/>
</dbReference>
<comment type="pathway">
    <text evidence="1">Protein modification; protein ubiquitination.</text>
</comment>
<feature type="domain" description="F-box" evidence="3">
    <location>
        <begin position="40"/>
        <end position="87"/>
    </location>
</feature>
<accession>A0A8J2JKU5</accession>
<protein>
    <recommendedName>
        <fullName evidence="3">F-box domain-containing protein</fullName>
    </recommendedName>
</protein>
<evidence type="ECO:0000256" key="2">
    <source>
        <dbReference type="ARBA" id="ARBA00022786"/>
    </source>
</evidence>
<dbReference type="InterPro" id="IPR040394">
    <property type="entry name" value="FBX25/32"/>
</dbReference>
<sequence>KSLDNCWGGNLGSAQLWNENKVQIDKIEELLATCADEAPRIPLQDFPEDIIRLIVLKLNNDKDLKNLSESDDSLKSLVSENRIWRQLCIYHFSRENIINTAMKLQQEQQKKAKNKSKRPNLNLQGGRAGLRKTGIILDCDINMDDNNKENDMSGDGNENEEGEKIDWETVYKYLKRNFSLKEEYAEVLNYCKPCNVLFWPSFGHPCIVGTSVFLEKGKENKDLFVDVKPCDFVSFFST</sequence>
<evidence type="ECO:0000313" key="5">
    <source>
        <dbReference type="Proteomes" id="UP000708208"/>
    </source>
</evidence>
<dbReference type="GO" id="GO:0019005">
    <property type="term" value="C:SCF ubiquitin ligase complex"/>
    <property type="evidence" value="ECO:0007669"/>
    <property type="project" value="TreeGrafter"/>
</dbReference>
<feature type="non-terminal residue" evidence="4">
    <location>
        <position position="1"/>
    </location>
</feature>